<evidence type="ECO:0000313" key="2">
    <source>
        <dbReference type="EMBL" id="GFZ81332.1"/>
    </source>
</evidence>
<reference evidence="2" key="2">
    <citation type="submission" date="2020-09" db="EMBL/GenBank/DDBJ databases">
        <authorList>
            <person name="Sun Q."/>
            <person name="Zhou Y."/>
        </authorList>
    </citation>
    <scope>NUCLEOTIDE SEQUENCE</scope>
    <source>
        <strain evidence="2">CGMCC 1.12360</strain>
    </source>
</reference>
<keyword evidence="1" id="KW-1133">Transmembrane helix</keyword>
<dbReference type="EMBL" id="BMEV01000044">
    <property type="protein sequence ID" value="GFZ81332.1"/>
    <property type="molecule type" value="Genomic_DNA"/>
</dbReference>
<sequence>MLKKLQTNLLLKFKELKKEERGSQTLEWIGIAAVIVILVGVISTAMSNADSIGNDVVEKISELISQIGGGS</sequence>
<organism evidence="2 3">
    <name type="scientific">Compostibacillus humi</name>
    <dbReference type="NCBI Taxonomy" id="1245525"/>
    <lineage>
        <taxon>Bacteria</taxon>
        <taxon>Bacillati</taxon>
        <taxon>Bacillota</taxon>
        <taxon>Bacilli</taxon>
        <taxon>Bacillales</taxon>
        <taxon>Bacillaceae</taxon>
        <taxon>Compostibacillus</taxon>
    </lineage>
</organism>
<protein>
    <submittedName>
        <fullName evidence="2">Uncharacterized protein</fullName>
    </submittedName>
</protein>
<comment type="caution">
    <text evidence="2">The sequence shown here is derived from an EMBL/GenBank/DDBJ whole genome shotgun (WGS) entry which is preliminary data.</text>
</comment>
<accession>A0A8J2XFZ5</accession>
<dbReference type="Proteomes" id="UP000602050">
    <property type="component" value="Unassembled WGS sequence"/>
</dbReference>
<keyword evidence="1" id="KW-0472">Membrane</keyword>
<keyword evidence="1" id="KW-0812">Transmembrane</keyword>
<evidence type="ECO:0000256" key="1">
    <source>
        <dbReference type="SAM" id="Phobius"/>
    </source>
</evidence>
<keyword evidence="3" id="KW-1185">Reference proteome</keyword>
<feature type="transmembrane region" description="Helical" evidence="1">
    <location>
        <begin position="26"/>
        <end position="46"/>
    </location>
</feature>
<evidence type="ECO:0000313" key="3">
    <source>
        <dbReference type="Proteomes" id="UP000602050"/>
    </source>
</evidence>
<dbReference type="AlphaFoldDB" id="A0A8J2XFZ5"/>
<name>A0A8J2XFZ5_9BACI</name>
<proteinExistence type="predicted"/>
<dbReference type="RefSeq" id="WP_188392540.1">
    <property type="nucleotide sequence ID" value="NZ_BMEV01000044.1"/>
</dbReference>
<reference evidence="2" key="1">
    <citation type="journal article" date="2014" name="Int. J. Syst. Evol. Microbiol.">
        <title>Complete genome sequence of Corynebacterium casei LMG S-19264T (=DSM 44701T), isolated from a smear-ripened cheese.</title>
        <authorList>
            <consortium name="US DOE Joint Genome Institute (JGI-PGF)"/>
            <person name="Walter F."/>
            <person name="Albersmeier A."/>
            <person name="Kalinowski J."/>
            <person name="Ruckert C."/>
        </authorList>
    </citation>
    <scope>NUCLEOTIDE SEQUENCE</scope>
    <source>
        <strain evidence="2">CGMCC 1.12360</strain>
    </source>
</reference>
<gene>
    <name evidence="2" type="ORF">GCM10010978_22880</name>
</gene>